<keyword evidence="7" id="KW-1185">Reference proteome</keyword>
<dbReference type="GO" id="GO:0003723">
    <property type="term" value="F:RNA binding"/>
    <property type="evidence" value="ECO:0007669"/>
    <property type="project" value="TreeGrafter"/>
</dbReference>
<evidence type="ECO:0000256" key="3">
    <source>
        <dbReference type="ARBA" id="ARBA00023274"/>
    </source>
</evidence>
<evidence type="ECO:0000256" key="2">
    <source>
        <dbReference type="ARBA" id="ARBA00022980"/>
    </source>
</evidence>
<sequence>MRSFSATGGNPQLQNSSQSKLDSKQPSPFDHVGIRPVKRPDTAAYFMANPKYADLLSAITSIAQQHKRPEYSRTQVKRGRWIARKTFESQHSIKMNGNEYAMLTRQLNEADSVYIRDKSERDTVGLYLNQFRRGYSHVEVVGMDGVKKEGMEDVGNKKKKIKERPNTSWKRGMMDSKGRWRAAGKRKEAIACAWLVPVEQNADEAAKVKQPANSAEAVEAAASDATASDAADFTTMGQVLVNGRPLPEYFIRSTDRESVLFPFTVANKNGRYNVFIRVRGGGHTGQAEACQLAVARALYAANRKAHAAVRAAGLLFTDGRRVERKKTGKPKARKSYTWVKR</sequence>
<dbReference type="SUPFAM" id="SSF54211">
    <property type="entry name" value="Ribosomal protein S5 domain 2-like"/>
    <property type="match status" value="1"/>
</dbReference>
<dbReference type="InterPro" id="IPR014721">
    <property type="entry name" value="Ribsml_uS5_D2-typ_fold_subgr"/>
</dbReference>
<dbReference type="PROSITE" id="PS00360">
    <property type="entry name" value="RIBOSOMAL_S9"/>
    <property type="match status" value="1"/>
</dbReference>
<dbReference type="AlphaFoldDB" id="A0A9W8H8J4"/>
<dbReference type="PANTHER" id="PTHR21569">
    <property type="entry name" value="RIBOSOMAL PROTEIN S9"/>
    <property type="match status" value="1"/>
</dbReference>
<keyword evidence="2 4" id="KW-0689">Ribosomal protein</keyword>
<reference evidence="6" key="1">
    <citation type="submission" date="2022-07" db="EMBL/GenBank/DDBJ databases">
        <title>Phylogenomic reconstructions and comparative analyses of Kickxellomycotina fungi.</title>
        <authorList>
            <person name="Reynolds N.K."/>
            <person name="Stajich J.E."/>
            <person name="Barry K."/>
            <person name="Grigoriev I.V."/>
            <person name="Crous P."/>
            <person name="Smith M.E."/>
        </authorList>
    </citation>
    <scope>NUCLEOTIDE SEQUENCE</scope>
    <source>
        <strain evidence="6">BCRC 34489</strain>
    </source>
</reference>
<gene>
    <name evidence="6" type="primary">MRPS9</name>
    <name evidence="6" type="ORF">GGI15_004525</name>
</gene>
<comment type="caution">
    <text evidence="6">The sequence shown here is derived from an EMBL/GenBank/DDBJ whole genome shotgun (WGS) entry which is preliminary data.</text>
</comment>
<evidence type="ECO:0000256" key="4">
    <source>
        <dbReference type="RuleBase" id="RU003815"/>
    </source>
</evidence>
<protein>
    <submittedName>
        <fullName evidence="6">37S ribosomal protein S9, mitochondrial</fullName>
    </submittedName>
</protein>
<keyword evidence="3 4" id="KW-0687">Ribonucleoprotein</keyword>
<dbReference type="EMBL" id="JANBUM010000420">
    <property type="protein sequence ID" value="KAJ2777371.1"/>
    <property type="molecule type" value="Genomic_DNA"/>
</dbReference>
<evidence type="ECO:0000256" key="5">
    <source>
        <dbReference type="SAM" id="MobiDB-lite"/>
    </source>
</evidence>
<dbReference type="Pfam" id="PF00380">
    <property type="entry name" value="Ribosomal_S9"/>
    <property type="match status" value="1"/>
</dbReference>
<evidence type="ECO:0000313" key="6">
    <source>
        <dbReference type="EMBL" id="KAJ2777371.1"/>
    </source>
</evidence>
<dbReference type="InterPro" id="IPR020574">
    <property type="entry name" value="Ribosomal_uS9_CS"/>
</dbReference>
<feature type="compositionally biased region" description="Polar residues" evidence="5">
    <location>
        <begin position="1"/>
        <end position="26"/>
    </location>
</feature>
<dbReference type="PANTHER" id="PTHR21569:SF1">
    <property type="entry name" value="SMALL RIBOSOMAL SUBUNIT PROTEIN US9M"/>
    <property type="match status" value="1"/>
</dbReference>
<evidence type="ECO:0000313" key="7">
    <source>
        <dbReference type="Proteomes" id="UP001140172"/>
    </source>
</evidence>
<dbReference type="OrthoDB" id="10254627at2759"/>
<name>A0A9W8H8J4_9FUNG</name>
<accession>A0A9W8H8J4</accession>
<dbReference type="GO" id="GO:0003735">
    <property type="term" value="F:structural constituent of ribosome"/>
    <property type="evidence" value="ECO:0007669"/>
    <property type="project" value="InterPro"/>
</dbReference>
<dbReference type="GO" id="GO:0006412">
    <property type="term" value="P:translation"/>
    <property type="evidence" value="ECO:0007669"/>
    <property type="project" value="InterPro"/>
</dbReference>
<dbReference type="InterPro" id="IPR000754">
    <property type="entry name" value="Ribosomal_uS9"/>
</dbReference>
<dbReference type="GO" id="GO:0005763">
    <property type="term" value="C:mitochondrial small ribosomal subunit"/>
    <property type="evidence" value="ECO:0007669"/>
    <property type="project" value="TreeGrafter"/>
</dbReference>
<proteinExistence type="inferred from homology"/>
<evidence type="ECO:0000256" key="1">
    <source>
        <dbReference type="ARBA" id="ARBA00005251"/>
    </source>
</evidence>
<dbReference type="InterPro" id="IPR020568">
    <property type="entry name" value="Ribosomal_Su5_D2-typ_SF"/>
</dbReference>
<comment type="similarity">
    <text evidence="1 4">Belongs to the universal ribosomal protein uS9 family.</text>
</comment>
<organism evidence="6 7">
    <name type="scientific">Coemansia interrupta</name>
    <dbReference type="NCBI Taxonomy" id="1126814"/>
    <lineage>
        <taxon>Eukaryota</taxon>
        <taxon>Fungi</taxon>
        <taxon>Fungi incertae sedis</taxon>
        <taxon>Zoopagomycota</taxon>
        <taxon>Kickxellomycotina</taxon>
        <taxon>Kickxellomycetes</taxon>
        <taxon>Kickxellales</taxon>
        <taxon>Kickxellaceae</taxon>
        <taxon>Coemansia</taxon>
    </lineage>
</organism>
<dbReference type="Gene3D" id="3.30.230.10">
    <property type="match status" value="1"/>
</dbReference>
<feature type="region of interest" description="Disordered" evidence="5">
    <location>
        <begin position="1"/>
        <end position="35"/>
    </location>
</feature>
<dbReference type="Proteomes" id="UP001140172">
    <property type="component" value="Unassembled WGS sequence"/>
</dbReference>